<reference evidence="5" key="1">
    <citation type="submission" date="2009-09" db="EMBL/GenBank/DDBJ databases">
        <title>The complete genome of Nakamurella multipartita DSM 44233.</title>
        <authorList>
            <consortium name="US DOE Joint Genome Institute (JGI-PGF)"/>
            <person name="Lucas S."/>
            <person name="Copeland A."/>
            <person name="Lapidus A."/>
            <person name="Glavina del Rio T."/>
            <person name="Dalin E."/>
            <person name="Tice H."/>
            <person name="Bruce D."/>
            <person name="Goodwin L."/>
            <person name="Pitluck S."/>
            <person name="Kyrpides N."/>
            <person name="Mavromatis K."/>
            <person name="Ivanova N."/>
            <person name="Ovchinnikova G."/>
            <person name="Sims D."/>
            <person name="Meincke L."/>
            <person name="Brettin T."/>
            <person name="Detter J.C."/>
            <person name="Han C."/>
            <person name="Larimer F."/>
            <person name="Land M."/>
            <person name="Hauser L."/>
            <person name="Markowitz V."/>
            <person name="Cheng J.-F."/>
            <person name="Hugenholtz P."/>
            <person name="Woyke T."/>
            <person name="Wu D."/>
            <person name="Klenk H.-P."/>
            <person name="Eisen J.A."/>
        </authorList>
    </citation>
    <scope>NUCLEOTIDE SEQUENCE [LARGE SCALE GENOMIC DNA]</scope>
    <source>
        <strain evidence="5">ATCC 700099 / DSM 44233 / CIP 104796 / JCM 9543 / NBRC 105858 / Y-104</strain>
    </source>
</reference>
<dbReference type="KEGG" id="nml:Namu_0625"/>
<dbReference type="Gene3D" id="3.40.50.720">
    <property type="entry name" value="NAD(P)-binding Rossmann-like Domain"/>
    <property type="match status" value="1"/>
</dbReference>
<sequence>MNARDLMGGKTVLVTGGTGGIGLAAATGLAGLRARVGIVGRSAARGAAAADAVRSKVPSAQVDVFEADLSAQSEVRRLAAEVKATYSRLDVLVNNAGGYWSHRHVTADGLEHTFALNHLAPFLLTHELHDLLVASAPARVVTVSSGAQAMGRIDFDDLQGERSYNGQRAYNQSKLANVLFTYELARRLEGTGVTATVLHPGVVRTSFGQEDSDRWMRLVLPLVRPFMKTPDQGAATPIYLASSPEVDGVSGAYFAHQRTKKSSKGQLRPRPGPPALGGQHLARGHPPGQQPRARRQGSDMKLGRPPGRVTVQQVSGRSVDICAQLT</sequence>
<organism evidence="4 5">
    <name type="scientific">Nakamurella multipartita (strain ATCC 700099 / DSM 44233 / CIP 104796 / JCM 9543 / NBRC 105858 / Y-104)</name>
    <name type="common">Microsphaera multipartita</name>
    <dbReference type="NCBI Taxonomy" id="479431"/>
    <lineage>
        <taxon>Bacteria</taxon>
        <taxon>Bacillati</taxon>
        <taxon>Actinomycetota</taxon>
        <taxon>Actinomycetes</taxon>
        <taxon>Nakamurellales</taxon>
        <taxon>Nakamurellaceae</taxon>
        <taxon>Nakamurella</taxon>
    </lineage>
</organism>
<dbReference type="InParanoid" id="C8X864"/>
<accession>C8X864</accession>
<evidence type="ECO:0000256" key="3">
    <source>
        <dbReference type="SAM" id="Phobius"/>
    </source>
</evidence>
<feature type="transmembrane region" description="Helical" evidence="3">
    <location>
        <begin position="12"/>
        <end position="32"/>
    </location>
</feature>
<dbReference type="CDD" id="cd05327">
    <property type="entry name" value="retinol-DH_like_SDR_c_like"/>
    <property type="match status" value="1"/>
</dbReference>
<evidence type="ECO:0000256" key="1">
    <source>
        <dbReference type="ARBA" id="ARBA00023002"/>
    </source>
</evidence>
<dbReference type="PANTHER" id="PTHR43157:SF31">
    <property type="entry name" value="PHOSPHATIDYLINOSITOL-GLYCAN BIOSYNTHESIS CLASS F PROTEIN"/>
    <property type="match status" value="1"/>
</dbReference>
<protein>
    <submittedName>
        <fullName evidence="4">Short-chain dehydrogenase/reductase SDR</fullName>
    </submittedName>
</protein>
<keyword evidence="1" id="KW-0560">Oxidoreductase</keyword>
<keyword evidence="3" id="KW-1133">Transmembrane helix</keyword>
<dbReference type="STRING" id="479431.Namu_0625"/>
<dbReference type="PRINTS" id="PR00081">
    <property type="entry name" value="GDHRDH"/>
</dbReference>
<name>C8X864_NAKMY</name>
<dbReference type="GO" id="GO:0016491">
    <property type="term" value="F:oxidoreductase activity"/>
    <property type="evidence" value="ECO:0007669"/>
    <property type="project" value="UniProtKB-KW"/>
</dbReference>
<dbReference type="InterPro" id="IPR002347">
    <property type="entry name" value="SDR_fam"/>
</dbReference>
<dbReference type="Proteomes" id="UP000002218">
    <property type="component" value="Chromosome"/>
</dbReference>
<keyword evidence="3" id="KW-0472">Membrane</keyword>
<dbReference type="eggNOG" id="COG1028">
    <property type="taxonomic scope" value="Bacteria"/>
</dbReference>
<evidence type="ECO:0000313" key="4">
    <source>
        <dbReference type="EMBL" id="ACV77040.1"/>
    </source>
</evidence>
<dbReference type="AlphaFoldDB" id="C8X864"/>
<dbReference type="InterPro" id="IPR036291">
    <property type="entry name" value="NAD(P)-bd_dom_sf"/>
</dbReference>
<feature type="region of interest" description="Disordered" evidence="2">
    <location>
        <begin position="256"/>
        <end position="315"/>
    </location>
</feature>
<evidence type="ECO:0000313" key="5">
    <source>
        <dbReference type="Proteomes" id="UP000002218"/>
    </source>
</evidence>
<reference evidence="4 5" key="2">
    <citation type="journal article" date="2010" name="Stand. Genomic Sci.">
        <title>Complete genome sequence of Nakamurella multipartita type strain (Y-104).</title>
        <authorList>
            <person name="Tice H."/>
            <person name="Mayilraj S."/>
            <person name="Sims D."/>
            <person name="Lapidus A."/>
            <person name="Nolan M."/>
            <person name="Lucas S."/>
            <person name="Glavina Del Rio T."/>
            <person name="Copeland A."/>
            <person name="Cheng J.F."/>
            <person name="Meincke L."/>
            <person name="Bruce D."/>
            <person name="Goodwin L."/>
            <person name="Pitluck S."/>
            <person name="Ivanova N."/>
            <person name="Mavromatis K."/>
            <person name="Ovchinnikova G."/>
            <person name="Pati A."/>
            <person name="Chen A."/>
            <person name="Palaniappan K."/>
            <person name="Land M."/>
            <person name="Hauser L."/>
            <person name="Chang Y.J."/>
            <person name="Jeffries C.D."/>
            <person name="Detter J.C."/>
            <person name="Brettin T."/>
            <person name="Rohde M."/>
            <person name="Goker M."/>
            <person name="Bristow J."/>
            <person name="Eisen J.A."/>
            <person name="Markowitz V."/>
            <person name="Hugenholtz P."/>
            <person name="Kyrpides N.C."/>
            <person name="Klenk H.P."/>
            <person name="Chen F."/>
        </authorList>
    </citation>
    <scope>NUCLEOTIDE SEQUENCE [LARGE SCALE GENOMIC DNA]</scope>
    <source>
        <strain evidence="5">ATCC 700099 / DSM 44233 / CIP 104796 / JCM 9543 / NBRC 105858 / Y-104</strain>
    </source>
</reference>
<dbReference type="HOGENOM" id="CLU_010194_44_5_11"/>
<gene>
    <name evidence="4" type="ordered locus">Namu_0625</name>
</gene>
<dbReference type="EMBL" id="CP001737">
    <property type="protein sequence ID" value="ACV77040.1"/>
    <property type="molecule type" value="Genomic_DNA"/>
</dbReference>
<proteinExistence type="predicted"/>
<dbReference type="PANTHER" id="PTHR43157">
    <property type="entry name" value="PHOSPHATIDYLINOSITOL-GLYCAN BIOSYNTHESIS CLASS F PROTEIN-RELATED"/>
    <property type="match status" value="1"/>
</dbReference>
<dbReference type="Pfam" id="PF00106">
    <property type="entry name" value="adh_short"/>
    <property type="match status" value="1"/>
</dbReference>
<dbReference type="RefSeq" id="WP_015745957.1">
    <property type="nucleotide sequence ID" value="NC_013235.1"/>
</dbReference>
<keyword evidence="3" id="KW-0812">Transmembrane</keyword>
<evidence type="ECO:0000256" key="2">
    <source>
        <dbReference type="SAM" id="MobiDB-lite"/>
    </source>
</evidence>
<keyword evidence="5" id="KW-1185">Reference proteome</keyword>
<dbReference type="SUPFAM" id="SSF51735">
    <property type="entry name" value="NAD(P)-binding Rossmann-fold domains"/>
    <property type="match status" value="1"/>
</dbReference>